<protein>
    <recommendedName>
        <fullName evidence="4">HTH luxR-type domain-containing protein</fullName>
    </recommendedName>
</protein>
<dbReference type="PRINTS" id="PR00038">
    <property type="entry name" value="HTHLUXR"/>
</dbReference>
<dbReference type="PROSITE" id="PS50043">
    <property type="entry name" value="HTH_LUXR_2"/>
    <property type="match status" value="1"/>
</dbReference>
<feature type="domain" description="HTH luxR-type" evidence="4">
    <location>
        <begin position="84"/>
        <end position="147"/>
    </location>
</feature>
<reference evidence="5 6" key="1">
    <citation type="submission" date="2016-07" db="EMBL/GenBank/DDBJ databases">
        <title>Complete genome sequence of the Lentzea guizhouensis DHS C013.</title>
        <authorList>
            <person name="Cao C."/>
        </authorList>
    </citation>
    <scope>NUCLEOTIDE SEQUENCE [LARGE SCALE GENOMIC DNA]</scope>
    <source>
        <strain evidence="5 6">DHS C013</strain>
    </source>
</reference>
<dbReference type="InterPro" id="IPR036388">
    <property type="entry name" value="WH-like_DNA-bd_sf"/>
</dbReference>
<dbReference type="AlphaFoldDB" id="A0A1B2HAV8"/>
<name>A0A1B2HAV8_9PSEU</name>
<sequence length="147" mass="16193">MLRRLGYAGTLPPAWVCTALLHHRGRMHLELGSPRAALADATECGERLALWRADNLAIAPWRLVAGAAKARLGGTAVREPARRTGSAWGRLTPHESRIVRLALDGETNRAIATRFNVTQRAVELHLTRVYRKVGISRRVQLSAVFGD</sequence>
<dbReference type="GO" id="GO:0003677">
    <property type="term" value="F:DNA binding"/>
    <property type="evidence" value="ECO:0007669"/>
    <property type="project" value="UniProtKB-KW"/>
</dbReference>
<dbReference type="SMART" id="SM00421">
    <property type="entry name" value="HTH_LUXR"/>
    <property type="match status" value="1"/>
</dbReference>
<evidence type="ECO:0000313" key="5">
    <source>
        <dbReference type="EMBL" id="ANZ34858.1"/>
    </source>
</evidence>
<evidence type="ECO:0000256" key="2">
    <source>
        <dbReference type="ARBA" id="ARBA00023125"/>
    </source>
</evidence>
<dbReference type="InterPro" id="IPR000792">
    <property type="entry name" value="Tscrpt_reg_LuxR_C"/>
</dbReference>
<proteinExistence type="predicted"/>
<evidence type="ECO:0000313" key="6">
    <source>
        <dbReference type="Proteomes" id="UP000093053"/>
    </source>
</evidence>
<gene>
    <name evidence="5" type="ORF">BBK82_00950</name>
</gene>
<dbReference type="CDD" id="cd06170">
    <property type="entry name" value="LuxR_C_like"/>
    <property type="match status" value="1"/>
</dbReference>
<dbReference type="GO" id="GO:0006355">
    <property type="term" value="P:regulation of DNA-templated transcription"/>
    <property type="evidence" value="ECO:0007669"/>
    <property type="project" value="InterPro"/>
</dbReference>
<dbReference type="PANTHER" id="PTHR44688">
    <property type="entry name" value="DNA-BINDING TRANSCRIPTIONAL ACTIVATOR DEVR_DOSR"/>
    <property type="match status" value="1"/>
</dbReference>
<dbReference type="InterPro" id="IPR016032">
    <property type="entry name" value="Sig_transdc_resp-reg_C-effctor"/>
</dbReference>
<dbReference type="Proteomes" id="UP000093053">
    <property type="component" value="Chromosome"/>
</dbReference>
<keyword evidence="3" id="KW-0804">Transcription</keyword>
<evidence type="ECO:0000256" key="1">
    <source>
        <dbReference type="ARBA" id="ARBA00023015"/>
    </source>
</evidence>
<accession>A0A1B2HAV8</accession>
<dbReference type="Pfam" id="PF00196">
    <property type="entry name" value="GerE"/>
    <property type="match status" value="1"/>
</dbReference>
<dbReference type="EMBL" id="CP016793">
    <property type="protein sequence ID" value="ANZ34858.1"/>
    <property type="molecule type" value="Genomic_DNA"/>
</dbReference>
<dbReference type="SUPFAM" id="SSF46894">
    <property type="entry name" value="C-terminal effector domain of the bipartite response regulators"/>
    <property type="match status" value="1"/>
</dbReference>
<evidence type="ECO:0000256" key="3">
    <source>
        <dbReference type="ARBA" id="ARBA00023163"/>
    </source>
</evidence>
<keyword evidence="6" id="KW-1185">Reference proteome</keyword>
<keyword evidence="1" id="KW-0805">Transcription regulation</keyword>
<evidence type="ECO:0000259" key="4">
    <source>
        <dbReference type="PROSITE" id="PS50043"/>
    </source>
</evidence>
<dbReference type="Gene3D" id="1.10.10.10">
    <property type="entry name" value="Winged helix-like DNA-binding domain superfamily/Winged helix DNA-binding domain"/>
    <property type="match status" value="1"/>
</dbReference>
<dbReference type="STRING" id="1586287.BBK82_00950"/>
<dbReference type="KEGG" id="led:BBK82_00950"/>
<keyword evidence="2" id="KW-0238">DNA-binding</keyword>
<dbReference type="PANTHER" id="PTHR44688:SF16">
    <property type="entry name" value="DNA-BINDING TRANSCRIPTIONAL ACTIVATOR DEVR_DOSR"/>
    <property type="match status" value="1"/>
</dbReference>
<organism evidence="5 6">
    <name type="scientific">Lentzea guizhouensis</name>
    <dbReference type="NCBI Taxonomy" id="1586287"/>
    <lineage>
        <taxon>Bacteria</taxon>
        <taxon>Bacillati</taxon>
        <taxon>Actinomycetota</taxon>
        <taxon>Actinomycetes</taxon>
        <taxon>Pseudonocardiales</taxon>
        <taxon>Pseudonocardiaceae</taxon>
        <taxon>Lentzea</taxon>
    </lineage>
</organism>